<evidence type="ECO:0000313" key="1">
    <source>
        <dbReference type="EMBL" id="MDQ0163122.1"/>
    </source>
</evidence>
<dbReference type="Proteomes" id="UP001225646">
    <property type="component" value="Unassembled WGS sequence"/>
</dbReference>
<comment type="caution">
    <text evidence="1">The sequence shown here is derived from an EMBL/GenBank/DDBJ whole genome shotgun (WGS) entry which is preliminary data.</text>
</comment>
<proteinExistence type="predicted"/>
<dbReference type="EMBL" id="JAUSTR010000010">
    <property type="protein sequence ID" value="MDQ0163122.1"/>
    <property type="molecule type" value="Genomic_DNA"/>
</dbReference>
<reference evidence="1 2" key="1">
    <citation type="submission" date="2023-07" db="EMBL/GenBank/DDBJ databases">
        <title>Genomic Encyclopedia of Type Strains, Phase IV (KMG-IV): sequencing the most valuable type-strain genomes for metagenomic binning, comparative biology and taxonomic classification.</title>
        <authorList>
            <person name="Goeker M."/>
        </authorList>
    </citation>
    <scope>NUCLEOTIDE SEQUENCE [LARGE SCALE GENOMIC DNA]</scope>
    <source>
        <strain evidence="1 2">DSM 19092</strain>
    </source>
</reference>
<organism evidence="1 2">
    <name type="scientific">Aeribacillus alveayuensis</name>
    <dbReference type="NCBI Taxonomy" id="279215"/>
    <lineage>
        <taxon>Bacteria</taxon>
        <taxon>Bacillati</taxon>
        <taxon>Bacillota</taxon>
        <taxon>Bacilli</taxon>
        <taxon>Bacillales</taxon>
        <taxon>Bacillaceae</taxon>
        <taxon>Aeribacillus</taxon>
    </lineage>
</organism>
<keyword evidence="2" id="KW-1185">Reference proteome</keyword>
<gene>
    <name evidence="1" type="ORF">J2S06_002200</name>
</gene>
<protein>
    <submittedName>
        <fullName evidence="1">Uncharacterized protein</fullName>
    </submittedName>
</protein>
<name>A0ABT9VQ55_9BACI</name>
<accession>A0ABT9VQ55</accession>
<dbReference type="RefSeq" id="WP_044747534.1">
    <property type="nucleotide sequence ID" value="NZ_JAUSTR010000010.1"/>
</dbReference>
<evidence type="ECO:0000313" key="2">
    <source>
        <dbReference type="Proteomes" id="UP001225646"/>
    </source>
</evidence>
<sequence>MSITIIDHQPVYDFKHDRVNQLSERLLNINWYHRVGMIDNRAKEKVEMFMDAFHISNYDVSWLEKEDINNCYEMISLQNSDLWEVLKVLPDQLKDKIDESGKGKLLEEIVYHLPEMVYHEVFKQAFQTFAKQETVRFFIGHSLYISLLACTWELISDLKGWEENPFAYLVDVLEMGHVPIGPNGQTFYLL</sequence>